<reference evidence="1 2" key="1">
    <citation type="submission" date="2021-07" db="EMBL/GenBank/DDBJ databases">
        <authorList>
            <person name="Palmer J.M."/>
        </authorList>
    </citation>
    <scope>NUCLEOTIDE SEQUENCE [LARGE SCALE GENOMIC DNA]</scope>
    <source>
        <strain evidence="1 2">AT_MEX2019</strain>
        <tissue evidence="1">Muscle</tissue>
    </source>
</reference>
<dbReference type="EMBL" id="JAHUTI010062230">
    <property type="protein sequence ID" value="MED6252702.1"/>
    <property type="molecule type" value="Genomic_DNA"/>
</dbReference>
<comment type="caution">
    <text evidence="1">The sequence shown here is derived from an EMBL/GenBank/DDBJ whole genome shotgun (WGS) entry which is preliminary data.</text>
</comment>
<accession>A0ABU7BPX4</accession>
<keyword evidence="2" id="KW-1185">Reference proteome</keyword>
<sequence length="114" mass="12781">MRGHKIISQTLPSVHVQVHRHTKHFKCPWPETENLKMSVSGGKAVVRISCMCKCVFPCVCRGNTGAVRDTEEETALLAFELDLEKKAVFASCQIRLTTHAFQLQTAKTVLNKKT</sequence>
<proteinExistence type="predicted"/>
<name>A0ABU7BPX4_9TELE</name>
<dbReference type="Proteomes" id="UP001345963">
    <property type="component" value="Unassembled WGS sequence"/>
</dbReference>
<evidence type="ECO:0000313" key="2">
    <source>
        <dbReference type="Proteomes" id="UP001345963"/>
    </source>
</evidence>
<organism evidence="1 2">
    <name type="scientific">Ataeniobius toweri</name>
    <dbReference type="NCBI Taxonomy" id="208326"/>
    <lineage>
        <taxon>Eukaryota</taxon>
        <taxon>Metazoa</taxon>
        <taxon>Chordata</taxon>
        <taxon>Craniata</taxon>
        <taxon>Vertebrata</taxon>
        <taxon>Euteleostomi</taxon>
        <taxon>Actinopterygii</taxon>
        <taxon>Neopterygii</taxon>
        <taxon>Teleostei</taxon>
        <taxon>Neoteleostei</taxon>
        <taxon>Acanthomorphata</taxon>
        <taxon>Ovalentaria</taxon>
        <taxon>Atherinomorphae</taxon>
        <taxon>Cyprinodontiformes</taxon>
        <taxon>Goodeidae</taxon>
        <taxon>Ataeniobius</taxon>
    </lineage>
</organism>
<evidence type="ECO:0000313" key="1">
    <source>
        <dbReference type="EMBL" id="MED6252702.1"/>
    </source>
</evidence>
<gene>
    <name evidence="1" type="ORF">ATANTOWER_015570</name>
</gene>
<protein>
    <submittedName>
        <fullName evidence="1">Uncharacterized protein</fullName>
    </submittedName>
</protein>